<dbReference type="InterPro" id="IPR001173">
    <property type="entry name" value="Glyco_trans_2-like"/>
</dbReference>
<evidence type="ECO:0000313" key="2">
    <source>
        <dbReference type="EMBL" id="OGF24376.1"/>
    </source>
</evidence>
<sequence length="299" mass="34882">MESGKNSVKRSLSDKIISGYNEFYFSLVEPLLLRLARARYEKMYRADETEPFISVCMPTYNRAELLIKRSVPSILAQTYENFELVIVGDHCTDRTEELVSKIKDPRIRFYNLPSRGYRYPPTAENHWLCGFIVAANQAIKMARGKWIARIDDDDSWTPDHLEALLRFAQAGNFEFASSQYTEERHGQRRIVNGNEMQGPYYNKIIKPIKGDNPKVGGHLTWLFRSYLKFFKYNLDCRRKSWNRTGDTDFSTRLFKAGVRLGFMEKPLGWYLPRPGEQTVGSEAYKHSAAEKLKHFEFKN</sequence>
<evidence type="ECO:0000259" key="1">
    <source>
        <dbReference type="Pfam" id="PF00535"/>
    </source>
</evidence>
<comment type="caution">
    <text evidence="2">The sequence shown here is derived from an EMBL/GenBank/DDBJ whole genome shotgun (WGS) entry which is preliminary data.</text>
</comment>
<dbReference type="STRING" id="1797989.A3H66_01655"/>
<dbReference type="PANTHER" id="PTHR43685:SF2">
    <property type="entry name" value="GLYCOSYLTRANSFERASE 2-LIKE DOMAIN-CONTAINING PROTEIN"/>
    <property type="match status" value="1"/>
</dbReference>
<dbReference type="InterPro" id="IPR029044">
    <property type="entry name" value="Nucleotide-diphossugar_trans"/>
</dbReference>
<evidence type="ECO:0000313" key="3">
    <source>
        <dbReference type="Proteomes" id="UP000178783"/>
    </source>
</evidence>
<dbReference type="InterPro" id="IPR050834">
    <property type="entry name" value="Glycosyltransf_2"/>
</dbReference>
<feature type="domain" description="Glycosyltransferase 2-like" evidence="1">
    <location>
        <begin position="54"/>
        <end position="116"/>
    </location>
</feature>
<dbReference type="Proteomes" id="UP000178783">
    <property type="component" value="Unassembled WGS sequence"/>
</dbReference>
<dbReference type="SUPFAM" id="SSF53448">
    <property type="entry name" value="Nucleotide-diphospho-sugar transferases"/>
    <property type="match status" value="1"/>
</dbReference>
<organism evidence="2 3">
    <name type="scientific">Candidatus Falkowbacteria bacterium RIFCSPLOWO2_02_FULL_45_21</name>
    <dbReference type="NCBI Taxonomy" id="1797989"/>
    <lineage>
        <taxon>Bacteria</taxon>
        <taxon>Candidatus Falkowiibacteriota</taxon>
    </lineage>
</organism>
<proteinExistence type="predicted"/>
<dbReference type="Pfam" id="PF00535">
    <property type="entry name" value="Glycos_transf_2"/>
    <property type="match status" value="2"/>
</dbReference>
<accession>A0A1F5SCN9</accession>
<name>A0A1F5SCN9_9BACT</name>
<dbReference type="PANTHER" id="PTHR43685">
    <property type="entry name" value="GLYCOSYLTRANSFERASE"/>
    <property type="match status" value="1"/>
</dbReference>
<dbReference type="CDD" id="cd00761">
    <property type="entry name" value="Glyco_tranf_GTA_type"/>
    <property type="match status" value="1"/>
</dbReference>
<feature type="domain" description="Glycosyltransferase 2-like" evidence="1">
    <location>
        <begin position="130"/>
        <end position="227"/>
    </location>
</feature>
<dbReference type="AlphaFoldDB" id="A0A1F5SCN9"/>
<dbReference type="EMBL" id="MFFW01000022">
    <property type="protein sequence ID" value="OGF24376.1"/>
    <property type="molecule type" value="Genomic_DNA"/>
</dbReference>
<protein>
    <recommendedName>
        <fullName evidence="1">Glycosyltransferase 2-like domain-containing protein</fullName>
    </recommendedName>
</protein>
<gene>
    <name evidence="2" type="ORF">A3H66_01655</name>
</gene>
<dbReference type="Gene3D" id="3.90.550.10">
    <property type="entry name" value="Spore Coat Polysaccharide Biosynthesis Protein SpsA, Chain A"/>
    <property type="match status" value="1"/>
</dbReference>
<reference evidence="2 3" key="1">
    <citation type="journal article" date="2016" name="Nat. Commun.">
        <title>Thousands of microbial genomes shed light on interconnected biogeochemical processes in an aquifer system.</title>
        <authorList>
            <person name="Anantharaman K."/>
            <person name="Brown C.T."/>
            <person name="Hug L.A."/>
            <person name="Sharon I."/>
            <person name="Castelle C.J."/>
            <person name="Probst A.J."/>
            <person name="Thomas B.C."/>
            <person name="Singh A."/>
            <person name="Wilkins M.J."/>
            <person name="Karaoz U."/>
            <person name="Brodie E.L."/>
            <person name="Williams K.H."/>
            <person name="Hubbard S.S."/>
            <person name="Banfield J.F."/>
        </authorList>
    </citation>
    <scope>NUCLEOTIDE SEQUENCE [LARGE SCALE GENOMIC DNA]</scope>
</reference>